<gene>
    <name evidence="16" type="ORF">LEP48_12915</name>
</gene>
<dbReference type="InterPro" id="IPR028096">
    <property type="entry name" value="EfeO_Cupredoxin"/>
</dbReference>
<feature type="transmembrane region" description="Helical" evidence="13">
    <location>
        <begin position="245"/>
        <end position="267"/>
    </location>
</feature>
<feature type="transmembrane region" description="Helical" evidence="13">
    <location>
        <begin position="365"/>
        <end position="386"/>
    </location>
</feature>
<dbReference type="Proteomes" id="UP001319870">
    <property type="component" value="Unassembled WGS sequence"/>
</dbReference>
<feature type="transmembrane region" description="Helical" evidence="13">
    <location>
        <begin position="150"/>
        <end position="171"/>
    </location>
</feature>
<name>A0ABS7ZGT2_9MICO</name>
<feature type="transmembrane region" description="Helical" evidence="13">
    <location>
        <begin position="222"/>
        <end position="239"/>
    </location>
</feature>
<dbReference type="SUPFAM" id="SSF49503">
    <property type="entry name" value="Cupredoxins"/>
    <property type="match status" value="3"/>
</dbReference>
<reference evidence="16 17" key="1">
    <citation type="submission" date="2021-09" db="EMBL/GenBank/DDBJ databases">
        <title>Isoptericola luteus sp. nov., a novel bacterium isolated from Harbin, the capital city of Heilongjiang province.</title>
        <authorList>
            <person name="Li J."/>
        </authorList>
    </citation>
    <scope>NUCLEOTIDE SEQUENCE [LARGE SCALE GENOMIC DNA]</scope>
    <source>
        <strain evidence="16 17">NEAU-Y5</strain>
    </source>
</reference>
<evidence type="ECO:0000256" key="10">
    <source>
        <dbReference type="ARBA" id="ARBA00023008"/>
    </source>
</evidence>
<comment type="cofactor">
    <cofactor evidence="1">
        <name>Cu(+)</name>
        <dbReference type="ChEBI" id="CHEBI:49552"/>
    </cofactor>
</comment>
<evidence type="ECO:0000256" key="7">
    <source>
        <dbReference type="ARBA" id="ARBA00022723"/>
    </source>
</evidence>
<evidence type="ECO:0000256" key="3">
    <source>
        <dbReference type="ARBA" id="ARBA00010609"/>
    </source>
</evidence>
<keyword evidence="13" id="KW-0812">Transmembrane</keyword>
<protein>
    <recommendedName>
        <fullName evidence="6">Copper-containing nitrite reductase</fullName>
        <ecNumber evidence="5">1.7.2.1</ecNumber>
    </recommendedName>
</protein>
<evidence type="ECO:0000256" key="2">
    <source>
        <dbReference type="ARBA" id="ARBA00001973"/>
    </source>
</evidence>
<evidence type="ECO:0000256" key="4">
    <source>
        <dbReference type="ARBA" id="ARBA00011233"/>
    </source>
</evidence>
<dbReference type="CDD" id="cd11020">
    <property type="entry name" value="CuRO_1_CuNIR"/>
    <property type="match status" value="1"/>
</dbReference>
<dbReference type="Pfam" id="PF13473">
    <property type="entry name" value="Cupredoxin_1"/>
    <property type="match status" value="1"/>
</dbReference>
<comment type="cofactor">
    <cofactor evidence="2">
        <name>Cu(2+)</name>
        <dbReference type="ChEBI" id="CHEBI:29036"/>
    </cofactor>
</comment>
<dbReference type="PANTHER" id="PTHR11709">
    <property type="entry name" value="MULTI-COPPER OXIDASE"/>
    <property type="match status" value="1"/>
</dbReference>
<keyword evidence="9" id="KW-0560">Oxidoreductase</keyword>
<evidence type="ECO:0000256" key="1">
    <source>
        <dbReference type="ARBA" id="ARBA00001960"/>
    </source>
</evidence>
<keyword evidence="8" id="KW-0677">Repeat</keyword>
<feature type="region of interest" description="Disordered" evidence="12">
    <location>
        <begin position="572"/>
        <end position="613"/>
    </location>
</feature>
<evidence type="ECO:0000256" key="12">
    <source>
        <dbReference type="SAM" id="MobiDB-lite"/>
    </source>
</evidence>
<dbReference type="PRINTS" id="PR00695">
    <property type="entry name" value="CUNO2RDTASE"/>
</dbReference>
<feature type="transmembrane region" description="Helical" evidence="13">
    <location>
        <begin position="92"/>
        <end position="113"/>
    </location>
</feature>
<evidence type="ECO:0000256" key="9">
    <source>
        <dbReference type="ARBA" id="ARBA00023002"/>
    </source>
</evidence>
<proteinExistence type="inferred from homology"/>
<dbReference type="InterPro" id="IPR008972">
    <property type="entry name" value="Cupredoxin"/>
</dbReference>
<accession>A0ABS7ZGT2</accession>
<organism evidence="16 17">
    <name type="scientific">Isoptericola luteus</name>
    <dbReference type="NCBI Taxonomy" id="2879484"/>
    <lineage>
        <taxon>Bacteria</taxon>
        <taxon>Bacillati</taxon>
        <taxon>Actinomycetota</taxon>
        <taxon>Actinomycetes</taxon>
        <taxon>Micrococcales</taxon>
        <taxon>Promicromonosporaceae</taxon>
        <taxon>Isoptericola</taxon>
    </lineage>
</organism>
<sequence length="908" mass="93917">MPRTQLPLVATSRPETRTKRFRPWRDLPVVVWLLLVVVATLVHPWLPAPRWLMLHLLFLGAISQAILVWSEHFALALLHARATESDVRRQNARLITLNAGTALVVVGVLTAWWPVTVAGAAGVATAAAWHGIALYRRLRRALGTRFATTVHYYVAAAAMLPLGAVLGTLLAHGLGSTTAVQVRLSHALLNVLGWMGLTILGTLVTLWPTLLRTRMDDASLPAARRALPVLVVGLLAAAAGAVVDVLWLTAGGLAAYLAGTVVLFVPLVRTVRKRPPRTFAAASVGLGMVWFVVLLAVLLVGTTRAAAGGGWAVAAATLDGVAPYLAAGVAAPVLLGALSHLVPVSVSRGPAAAKAGHAVMDRGGWFRVVAAHGALVVTALPVASLVRVLTSTLYLGAMAAFLPLMVLAMRTARRAATSPPPDDAPAPRRTLQAVTGLVAVVAVVALGAGLDQTAVGGALASAAGRTSGGASTAVAPTGETRTVEVEARDMRFFPAGVTVPAGTHLVLEVTNTDPAEVHDLVLDGGASSGRLAPGESATVDVGVVDGPQDGWCSIVGHRAMGMTFAVGVEGEPAAGDTSAETSGDAAGHDMSAHGGTADPSRSAADDVVRGAEPPAGFEAHDAVLPDLPAAPADGEPTVHRRTLEVVEQEVEVAPGVTQTLWTFDGAAPGPTLHGRVGDVFEITLVNHGSMGHSVDFHASSLAPDEPMRTIAPGESLVYRFTAERAGVWMYHCSTMPMTAHIANGMAGAVVIEPDDLPEVDRSYLMVQSELYLGPQGGTVDVDEALAAQGEDLVVFNGYADQYAAQPLAATVGERVRVWVLDAGPNRASSFHVIGSQFDRTWAEGAYLLGSADAPADGALGGSQALSLAPAQGGFVETVFPEAGHYPFVTHVMADAERGARGVFEATAP</sequence>
<dbReference type="InterPro" id="IPR011707">
    <property type="entry name" value="Cu-oxidase-like_N"/>
</dbReference>
<dbReference type="RefSeq" id="WP_225566003.1">
    <property type="nucleotide sequence ID" value="NZ_JAIXCQ010000008.1"/>
</dbReference>
<feature type="transmembrane region" description="Helical" evidence="13">
    <location>
        <begin position="119"/>
        <end position="138"/>
    </location>
</feature>
<feature type="domain" description="Plastocyanin-like" evidence="14">
    <location>
        <begin position="646"/>
        <end position="754"/>
    </location>
</feature>
<feature type="transmembrane region" description="Helical" evidence="13">
    <location>
        <begin position="191"/>
        <end position="210"/>
    </location>
</feature>
<feature type="transmembrane region" description="Helical" evidence="13">
    <location>
        <begin position="52"/>
        <end position="80"/>
    </location>
</feature>
<keyword evidence="7" id="KW-0479">Metal-binding</keyword>
<evidence type="ECO:0000259" key="15">
    <source>
        <dbReference type="Pfam" id="PF13473"/>
    </source>
</evidence>
<feature type="domain" description="EfeO-type cupredoxin-like" evidence="15">
    <location>
        <begin position="475"/>
        <end position="541"/>
    </location>
</feature>
<feature type="transmembrane region" description="Helical" evidence="13">
    <location>
        <begin position="27"/>
        <end position="46"/>
    </location>
</feature>
<feature type="transmembrane region" description="Helical" evidence="13">
    <location>
        <begin position="392"/>
        <end position="409"/>
    </location>
</feature>
<evidence type="ECO:0000259" key="14">
    <source>
        <dbReference type="Pfam" id="PF07732"/>
    </source>
</evidence>
<keyword evidence="17" id="KW-1185">Reference proteome</keyword>
<comment type="caution">
    <text evidence="16">The sequence shown here is derived from an EMBL/GenBank/DDBJ whole genome shotgun (WGS) entry which is preliminary data.</text>
</comment>
<dbReference type="Gene3D" id="2.60.40.420">
    <property type="entry name" value="Cupredoxins - blue copper proteins"/>
    <property type="match status" value="3"/>
</dbReference>
<evidence type="ECO:0000256" key="6">
    <source>
        <dbReference type="ARBA" id="ARBA00017290"/>
    </source>
</evidence>
<evidence type="ECO:0000256" key="13">
    <source>
        <dbReference type="SAM" id="Phobius"/>
    </source>
</evidence>
<dbReference type="EMBL" id="JAIXCQ010000008">
    <property type="protein sequence ID" value="MCA5894243.1"/>
    <property type="molecule type" value="Genomic_DNA"/>
</dbReference>
<evidence type="ECO:0000256" key="8">
    <source>
        <dbReference type="ARBA" id="ARBA00022737"/>
    </source>
</evidence>
<comment type="similarity">
    <text evidence="3">Belongs to the multicopper oxidase family.</text>
</comment>
<dbReference type="Pfam" id="PF07732">
    <property type="entry name" value="Cu-oxidase_3"/>
    <property type="match status" value="1"/>
</dbReference>
<comment type="catalytic activity">
    <reaction evidence="11">
        <text>nitric oxide + Fe(III)-[cytochrome c] + H2O = Fe(II)-[cytochrome c] + nitrite + 2 H(+)</text>
        <dbReference type="Rhea" id="RHEA:15233"/>
        <dbReference type="Rhea" id="RHEA-COMP:10350"/>
        <dbReference type="Rhea" id="RHEA-COMP:14399"/>
        <dbReference type="ChEBI" id="CHEBI:15377"/>
        <dbReference type="ChEBI" id="CHEBI:15378"/>
        <dbReference type="ChEBI" id="CHEBI:16301"/>
        <dbReference type="ChEBI" id="CHEBI:16480"/>
        <dbReference type="ChEBI" id="CHEBI:29033"/>
        <dbReference type="ChEBI" id="CHEBI:29034"/>
        <dbReference type="EC" id="1.7.2.1"/>
    </reaction>
</comment>
<dbReference type="EC" id="1.7.2.1" evidence="5"/>
<keyword evidence="13" id="KW-0472">Membrane</keyword>
<dbReference type="CDD" id="cd04208">
    <property type="entry name" value="CuRO_2_CuNIR"/>
    <property type="match status" value="1"/>
</dbReference>
<feature type="transmembrane region" description="Helical" evidence="13">
    <location>
        <begin position="321"/>
        <end position="344"/>
    </location>
</feature>
<keyword evidence="13" id="KW-1133">Transmembrane helix</keyword>
<feature type="transmembrane region" description="Helical" evidence="13">
    <location>
        <begin position="279"/>
        <end position="301"/>
    </location>
</feature>
<evidence type="ECO:0000313" key="17">
    <source>
        <dbReference type="Proteomes" id="UP001319870"/>
    </source>
</evidence>
<dbReference type="PANTHER" id="PTHR11709:SF394">
    <property type="entry name" value="FI03373P-RELATED"/>
    <property type="match status" value="1"/>
</dbReference>
<feature type="transmembrane region" description="Helical" evidence="13">
    <location>
        <begin position="430"/>
        <end position="450"/>
    </location>
</feature>
<evidence type="ECO:0000313" key="16">
    <source>
        <dbReference type="EMBL" id="MCA5894243.1"/>
    </source>
</evidence>
<dbReference type="InterPro" id="IPR045087">
    <property type="entry name" value="Cu-oxidase_fam"/>
</dbReference>
<evidence type="ECO:0000256" key="5">
    <source>
        <dbReference type="ARBA" id="ARBA00011882"/>
    </source>
</evidence>
<dbReference type="InterPro" id="IPR001287">
    <property type="entry name" value="NO2-reductase_Cu"/>
</dbReference>
<evidence type="ECO:0000256" key="11">
    <source>
        <dbReference type="ARBA" id="ARBA00049340"/>
    </source>
</evidence>
<keyword evidence="10" id="KW-0186">Copper</keyword>
<comment type="subunit">
    <text evidence="4">Homotrimer.</text>
</comment>